<comment type="caution">
    <text evidence="2">The sequence shown here is derived from an EMBL/GenBank/DDBJ whole genome shotgun (WGS) entry which is preliminary data.</text>
</comment>
<dbReference type="InterPro" id="IPR003903">
    <property type="entry name" value="UIM_dom"/>
</dbReference>
<dbReference type="Gene3D" id="2.40.40.50">
    <property type="entry name" value="Ubiquitin fusion degradation protein UFD1, N-terminal domain"/>
    <property type="match status" value="1"/>
</dbReference>
<feature type="compositionally biased region" description="Basic and acidic residues" evidence="1">
    <location>
        <begin position="421"/>
        <end position="433"/>
    </location>
</feature>
<dbReference type="GO" id="GO:0034098">
    <property type="term" value="C:VCP-NPL4-UFD1 AAA ATPase complex"/>
    <property type="evidence" value="ECO:0007669"/>
    <property type="project" value="TreeGrafter"/>
</dbReference>
<keyword evidence="3" id="KW-1185">Reference proteome</keyword>
<feature type="region of interest" description="Disordered" evidence="1">
    <location>
        <begin position="31"/>
        <end position="55"/>
    </location>
</feature>
<dbReference type="EMBL" id="JBGBPQ010000018">
    <property type="protein sequence ID" value="KAL1507072.1"/>
    <property type="molecule type" value="Genomic_DNA"/>
</dbReference>
<organism evidence="2 3">
    <name type="scientific">Prymnesium parvum</name>
    <name type="common">Toxic golden alga</name>
    <dbReference type="NCBI Taxonomy" id="97485"/>
    <lineage>
        <taxon>Eukaryota</taxon>
        <taxon>Haptista</taxon>
        <taxon>Haptophyta</taxon>
        <taxon>Prymnesiophyceae</taxon>
        <taxon>Prymnesiales</taxon>
        <taxon>Prymnesiaceae</taxon>
        <taxon>Prymnesium</taxon>
    </lineage>
</organism>
<dbReference type="GO" id="GO:0031593">
    <property type="term" value="F:polyubiquitin modification-dependent protein binding"/>
    <property type="evidence" value="ECO:0007669"/>
    <property type="project" value="TreeGrafter"/>
</dbReference>
<dbReference type="GO" id="GO:0036503">
    <property type="term" value="P:ERAD pathway"/>
    <property type="evidence" value="ECO:0007669"/>
    <property type="project" value="TreeGrafter"/>
</dbReference>
<sequence>MASRELRRRCERLGVPTDGLLEKEDWERALREAEERAGGSGATTAAAAAEDEEEELRQALLMSEETADRLIQLPTGELLARCSARGISTAGLSEKREIVAALLGEERAGSSPTPPATTSKPAAARGEADAAIVVLAAFQQRFSCHEAAEDSLDPSGGKVLLPHSCLTILAMALGELPATLLLRLTFHESSVYVSVADFIDDEKALSLYRADAPPHPPLHPPPPWVNGSLAAVFVPRWVRSSLGCAKGAPLQLAVVSLPKATALKLQPHTDGFVAAVHAQGDDVREVLTSLLNRLTAVGVGDVLSLRLGGERHAVDVLGVRGLPAVRCGQPGPAGFDVGAALLAADGAEAGGGVSVRAACIVDADVELELVESCESEGRAKRARAAAQEAAAHTAAEASRAADACSAANGGGGNVLGADPQVARETEGLSEREKRIAALERRGLR</sequence>
<dbReference type="PANTHER" id="PTHR12555:SF13">
    <property type="entry name" value="UBIQUITIN RECOGNITION FACTOR IN ER-ASSOCIATED DEGRADATION PROTEIN 1"/>
    <property type="match status" value="1"/>
</dbReference>
<dbReference type="Proteomes" id="UP001515480">
    <property type="component" value="Unassembled WGS sequence"/>
</dbReference>
<gene>
    <name evidence="2" type="ORF">AB1Y20_007933</name>
</gene>
<accession>A0AB34IVA0</accession>
<dbReference type="PROSITE" id="PS50330">
    <property type="entry name" value="UIM"/>
    <property type="match status" value="1"/>
</dbReference>
<evidence type="ECO:0000313" key="2">
    <source>
        <dbReference type="EMBL" id="KAL1507072.1"/>
    </source>
</evidence>
<dbReference type="Gene3D" id="3.10.330.10">
    <property type="match status" value="1"/>
</dbReference>
<evidence type="ECO:0000256" key="1">
    <source>
        <dbReference type="SAM" id="MobiDB-lite"/>
    </source>
</evidence>
<dbReference type="InterPro" id="IPR004854">
    <property type="entry name" value="Ufd1-like"/>
</dbReference>
<dbReference type="InterPro" id="IPR042299">
    <property type="entry name" value="Ufd1-like_Nn"/>
</dbReference>
<protein>
    <submittedName>
        <fullName evidence="2">Uncharacterized protein</fullName>
    </submittedName>
</protein>
<dbReference type="AlphaFoldDB" id="A0AB34IVA0"/>
<reference evidence="2 3" key="1">
    <citation type="journal article" date="2024" name="Science">
        <title>Giant polyketide synthase enzymes in the biosynthesis of giant marine polyether toxins.</title>
        <authorList>
            <person name="Fallon T.R."/>
            <person name="Shende V.V."/>
            <person name="Wierzbicki I.H."/>
            <person name="Pendleton A.L."/>
            <person name="Watervoot N.F."/>
            <person name="Auber R.P."/>
            <person name="Gonzalez D.J."/>
            <person name="Wisecaver J.H."/>
            <person name="Moore B.S."/>
        </authorList>
    </citation>
    <scope>NUCLEOTIDE SEQUENCE [LARGE SCALE GENOMIC DNA]</scope>
    <source>
        <strain evidence="2 3">12B1</strain>
    </source>
</reference>
<dbReference type="GO" id="GO:0006511">
    <property type="term" value="P:ubiquitin-dependent protein catabolic process"/>
    <property type="evidence" value="ECO:0007669"/>
    <property type="project" value="InterPro"/>
</dbReference>
<name>A0AB34IVA0_PRYPA</name>
<evidence type="ECO:0000313" key="3">
    <source>
        <dbReference type="Proteomes" id="UP001515480"/>
    </source>
</evidence>
<dbReference type="PANTHER" id="PTHR12555">
    <property type="entry name" value="UBIQUITIN FUSION DEGRADATON PROTEIN 1"/>
    <property type="match status" value="1"/>
</dbReference>
<feature type="region of interest" description="Disordered" evidence="1">
    <location>
        <begin position="409"/>
        <end position="433"/>
    </location>
</feature>
<proteinExistence type="predicted"/>